<gene>
    <name evidence="1" type="ORF">BJ138DRAFT_1018817</name>
</gene>
<protein>
    <submittedName>
        <fullName evidence="1">Dihydrolipoyllysine-residue succinyltransferase component of 2-oxoglutarate dehydrogenase complex, mitochondrial</fullName>
    </submittedName>
</protein>
<organism evidence="1 2">
    <name type="scientific">Hygrophoropsis aurantiaca</name>
    <dbReference type="NCBI Taxonomy" id="72124"/>
    <lineage>
        <taxon>Eukaryota</taxon>
        <taxon>Fungi</taxon>
        <taxon>Dikarya</taxon>
        <taxon>Basidiomycota</taxon>
        <taxon>Agaricomycotina</taxon>
        <taxon>Agaricomycetes</taxon>
        <taxon>Agaricomycetidae</taxon>
        <taxon>Boletales</taxon>
        <taxon>Coniophorineae</taxon>
        <taxon>Hygrophoropsidaceae</taxon>
        <taxon>Hygrophoropsis</taxon>
    </lineage>
</organism>
<evidence type="ECO:0000313" key="1">
    <source>
        <dbReference type="EMBL" id="KAH7904672.1"/>
    </source>
</evidence>
<reference evidence="1" key="1">
    <citation type="journal article" date="2021" name="New Phytol.">
        <title>Evolutionary innovations through gain and loss of genes in the ectomycorrhizal Boletales.</title>
        <authorList>
            <person name="Wu G."/>
            <person name="Miyauchi S."/>
            <person name="Morin E."/>
            <person name="Kuo A."/>
            <person name="Drula E."/>
            <person name="Varga T."/>
            <person name="Kohler A."/>
            <person name="Feng B."/>
            <person name="Cao Y."/>
            <person name="Lipzen A."/>
            <person name="Daum C."/>
            <person name="Hundley H."/>
            <person name="Pangilinan J."/>
            <person name="Johnson J."/>
            <person name="Barry K."/>
            <person name="LaButti K."/>
            <person name="Ng V."/>
            <person name="Ahrendt S."/>
            <person name="Min B."/>
            <person name="Choi I.G."/>
            <person name="Park H."/>
            <person name="Plett J.M."/>
            <person name="Magnuson J."/>
            <person name="Spatafora J.W."/>
            <person name="Nagy L.G."/>
            <person name="Henrissat B."/>
            <person name="Grigoriev I.V."/>
            <person name="Yang Z.L."/>
            <person name="Xu J."/>
            <person name="Martin F.M."/>
        </authorList>
    </citation>
    <scope>NUCLEOTIDE SEQUENCE</scope>
    <source>
        <strain evidence="1">ATCC 28755</strain>
    </source>
</reference>
<name>A0ACB7ZVC8_9AGAM</name>
<comment type="caution">
    <text evidence="1">The sequence shown here is derived from an EMBL/GenBank/DDBJ whole genome shotgun (WGS) entry which is preliminary data.</text>
</comment>
<dbReference type="EMBL" id="MU268394">
    <property type="protein sequence ID" value="KAH7904672.1"/>
    <property type="molecule type" value="Genomic_DNA"/>
</dbReference>
<dbReference type="Proteomes" id="UP000790377">
    <property type="component" value="Unassembled WGS sequence"/>
</dbReference>
<sequence>MQNYAASLTTYDGIDMSSLMDLHKKYKDEVPKEHNGRLEFMNAFARAYTLALCEIPAGNALIKGHG</sequence>
<proteinExistence type="predicted"/>
<keyword evidence="2" id="KW-1185">Reference proteome</keyword>
<accession>A0ACB7ZVC8</accession>
<evidence type="ECO:0000313" key="2">
    <source>
        <dbReference type="Proteomes" id="UP000790377"/>
    </source>
</evidence>